<dbReference type="AlphaFoldDB" id="A0A645DZ82"/>
<evidence type="ECO:0000256" key="1">
    <source>
        <dbReference type="SAM" id="MobiDB-lite"/>
    </source>
</evidence>
<feature type="region of interest" description="Disordered" evidence="1">
    <location>
        <begin position="1"/>
        <end position="60"/>
    </location>
</feature>
<gene>
    <name evidence="2" type="ORF">SDC9_141725</name>
</gene>
<protein>
    <submittedName>
        <fullName evidence="2">Uncharacterized protein</fullName>
    </submittedName>
</protein>
<feature type="region of interest" description="Disordered" evidence="1">
    <location>
        <begin position="103"/>
        <end position="143"/>
    </location>
</feature>
<feature type="compositionally biased region" description="Basic and acidic residues" evidence="1">
    <location>
        <begin position="31"/>
        <end position="56"/>
    </location>
</feature>
<proteinExistence type="predicted"/>
<accession>A0A645DZ82</accession>
<evidence type="ECO:0000313" key="2">
    <source>
        <dbReference type="EMBL" id="MPM94579.1"/>
    </source>
</evidence>
<comment type="caution">
    <text evidence="2">The sequence shown here is derived from an EMBL/GenBank/DDBJ whole genome shotgun (WGS) entry which is preliminary data.</text>
</comment>
<organism evidence="2">
    <name type="scientific">bioreactor metagenome</name>
    <dbReference type="NCBI Taxonomy" id="1076179"/>
    <lineage>
        <taxon>unclassified sequences</taxon>
        <taxon>metagenomes</taxon>
        <taxon>ecological metagenomes</taxon>
    </lineage>
</organism>
<name>A0A645DZ82_9ZZZZ</name>
<reference evidence="2" key="1">
    <citation type="submission" date="2019-08" db="EMBL/GenBank/DDBJ databases">
        <authorList>
            <person name="Kucharzyk K."/>
            <person name="Murdoch R.W."/>
            <person name="Higgins S."/>
            <person name="Loffler F."/>
        </authorList>
    </citation>
    <scope>NUCLEOTIDE SEQUENCE</scope>
</reference>
<sequence length="171" mass="18861">MLADRLPRQTGLDIGERGVEDEPESLPGAGLEHDDSGQQLADRGEVADEGHCRPDGDDGPEAVLCRLDQQLAEAHRSGIEPQACQVVALDPRFYPGKDARINRLRASKAAEQAPGEGSDQEQRRRRNDQHQGQQERILRPENQAEQIELFVGDVEQHRLPDRAGALPIDPA</sequence>
<dbReference type="EMBL" id="VSSQ01041186">
    <property type="protein sequence ID" value="MPM94579.1"/>
    <property type="molecule type" value="Genomic_DNA"/>
</dbReference>